<dbReference type="AlphaFoldDB" id="A0A1R3TIX9"/>
<evidence type="ECO:0000313" key="4">
    <source>
        <dbReference type="Proteomes" id="UP000187891"/>
    </source>
</evidence>
<dbReference type="Proteomes" id="UP000187891">
    <property type="component" value="Unassembled WGS sequence"/>
</dbReference>
<evidence type="ECO:0000313" key="3">
    <source>
        <dbReference type="EMBL" id="SCX07565.1"/>
    </source>
</evidence>
<dbReference type="SUPFAM" id="SSF55729">
    <property type="entry name" value="Acyl-CoA N-acyltransferases (Nat)"/>
    <property type="match status" value="1"/>
</dbReference>
<gene>
    <name evidence="3" type="ORF">DSM25559_0722</name>
</gene>
<dbReference type="STRING" id="1907666.DSM25559_0722"/>
<dbReference type="InterPro" id="IPR016181">
    <property type="entry name" value="Acyl_CoA_acyltransferase"/>
</dbReference>
<organism evidence="3 4">
    <name type="scientific">Agrobacterium rosae</name>
    <dbReference type="NCBI Taxonomy" id="1972867"/>
    <lineage>
        <taxon>Bacteria</taxon>
        <taxon>Pseudomonadati</taxon>
        <taxon>Pseudomonadota</taxon>
        <taxon>Alphaproteobacteria</taxon>
        <taxon>Hyphomicrobiales</taxon>
        <taxon>Rhizobiaceae</taxon>
        <taxon>Rhizobium/Agrobacterium group</taxon>
        <taxon>Agrobacterium</taxon>
    </lineage>
</organism>
<proteinExistence type="predicted"/>
<accession>A0A1R3TIX9</accession>
<evidence type="ECO:0000256" key="1">
    <source>
        <dbReference type="SAM" id="MobiDB-lite"/>
    </source>
</evidence>
<dbReference type="InterPro" id="IPR031165">
    <property type="entry name" value="GNAT_YJDJ"/>
</dbReference>
<dbReference type="Gene3D" id="3.40.630.30">
    <property type="match status" value="1"/>
</dbReference>
<sequence>MQISTSETGSKGQYTATLDGHVGEMTYSRASPKLIIIDHTGVADELRGKGVGPGAGSSCRRGSSQRRLENRAAVPVFQGPGVKTCRMG</sequence>
<feature type="domain" description="N-acetyltransferase" evidence="2">
    <location>
        <begin position="14"/>
        <end position="52"/>
    </location>
</feature>
<protein>
    <recommendedName>
        <fullName evidence="2">N-acetyltransferase domain-containing protein</fullName>
    </recommendedName>
</protein>
<evidence type="ECO:0000259" key="2">
    <source>
        <dbReference type="Pfam" id="PF14542"/>
    </source>
</evidence>
<name>A0A1R3TIX9_9HYPH</name>
<dbReference type="Pfam" id="PF14542">
    <property type="entry name" value="Acetyltransf_CG"/>
    <property type="match status" value="1"/>
</dbReference>
<feature type="region of interest" description="Disordered" evidence="1">
    <location>
        <begin position="47"/>
        <end position="67"/>
    </location>
</feature>
<reference evidence="4" key="1">
    <citation type="submission" date="2016-10" db="EMBL/GenBank/DDBJ databases">
        <authorList>
            <person name="Wibberg D."/>
        </authorList>
    </citation>
    <scope>NUCLEOTIDE SEQUENCE [LARGE SCALE GENOMIC DNA]</scope>
</reference>
<dbReference type="EMBL" id="FMUE01000001">
    <property type="protein sequence ID" value="SCX07565.1"/>
    <property type="molecule type" value="Genomic_DNA"/>
</dbReference>